<sequence length="110" mass="12018">MPSLTIAVDCSVPPHGIRWDQVLSLCNVLIVRGEPISDDSEVDALIKQAHQITGTPVIMVDGIQLGTVVNMAIDERGQIVGYQRKPSLLQDLQGCTLLPLTRFDDLEPMP</sequence>
<reference evidence="1 2" key="1">
    <citation type="submission" date="2024-02" db="EMBL/GenBank/DDBJ databases">
        <title>Herpetosiphon gulosus NBRC 112829.</title>
        <authorList>
            <person name="Ichikawa N."/>
            <person name="Katano-Makiyama Y."/>
            <person name="Hidaka K."/>
        </authorList>
    </citation>
    <scope>NUCLEOTIDE SEQUENCE [LARGE SCALE GENOMIC DNA]</scope>
    <source>
        <strain evidence="1 2">NBRC 112829</strain>
    </source>
</reference>
<accession>A0ABP9X7R0</accession>
<name>A0ABP9X7R0_9CHLR</name>
<protein>
    <recommendedName>
        <fullName evidence="3">CBS domain-containing protein</fullName>
    </recommendedName>
</protein>
<organism evidence="1 2">
    <name type="scientific">Herpetosiphon gulosus</name>
    <dbReference type="NCBI Taxonomy" id="1973496"/>
    <lineage>
        <taxon>Bacteria</taxon>
        <taxon>Bacillati</taxon>
        <taxon>Chloroflexota</taxon>
        <taxon>Chloroflexia</taxon>
        <taxon>Herpetosiphonales</taxon>
        <taxon>Herpetosiphonaceae</taxon>
        <taxon>Herpetosiphon</taxon>
    </lineage>
</organism>
<keyword evidence="2" id="KW-1185">Reference proteome</keyword>
<evidence type="ECO:0008006" key="3">
    <source>
        <dbReference type="Google" id="ProtNLM"/>
    </source>
</evidence>
<gene>
    <name evidence="1" type="ORF">Hgul01_05257</name>
</gene>
<dbReference type="EMBL" id="BAABRU010000050">
    <property type="protein sequence ID" value="GAA5531432.1"/>
    <property type="molecule type" value="Genomic_DNA"/>
</dbReference>
<proteinExistence type="predicted"/>
<dbReference type="Proteomes" id="UP001428290">
    <property type="component" value="Unassembled WGS sequence"/>
</dbReference>
<evidence type="ECO:0000313" key="1">
    <source>
        <dbReference type="EMBL" id="GAA5531432.1"/>
    </source>
</evidence>
<evidence type="ECO:0000313" key="2">
    <source>
        <dbReference type="Proteomes" id="UP001428290"/>
    </source>
</evidence>
<comment type="caution">
    <text evidence="1">The sequence shown here is derived from an EMBL/GenBank/DDBJ whole genome shotgun (WGS) entry which is preliminary data.</text>
</comment>